<evidence type="ECO:0000313" key="1">
    <source>
        <dbReference type="EMBL" id="XDS50079.1"/>
    </source>
</evidence>
<reference evidence="1" key="1">
    <citation type="submission" date="2023-07" db="EMBL/GenBank/DDBJ databases">
        <title>Bifidobacterium aquikefiriaerophilum sp. nov. and Bifidobacterium eccum sp. nov., isolated from water kefir.</title>
        <authorList>
            <person name="Breselge S."/>
            <person name="Bellassi P."/>
            <person name="Barcenilla C."/>
            <person name="Alvarez-Ordonez A."/>
            <person name="Morelli L."/>
            <person name="Cotter P.D."/>
        </authorList>
    </citation>
    <scope>NUCLEOTIDE SEQUENCE</scope>
    <source>
        <strain evidence="1">WK012_4_13</strain>
    </source>
</reference>
<dbReference type="KEGG" id="bfk:QN062_06655"/>
<proteinExistence type="predicted"/>
<sequence length="59" mass="6508">MVLAIDSVFQTVMAAMHNDSSLHTMQAITVQTFTMQAITMQAITMQAITMQAITMQIES</sequence>
<dbReference type="EMBL" id="CP129683">
    <property type="protein sequence ID" value="XDS50079.1"/>
    <property type="molecule type" value="Genomic_DNA"/>
</dbReference>
<gene>
    <name evidence="1" type="ORF">QN062_06655</name>
</gene>
<dbReference type="AlphaFoldDB" id="A0AB39UM71"/>
<protein>
    <submittedName>
        <fullName evidence="1">Uncharacterized protein</fullName>
    </submittedName>
</protein>
<organism evidence="1">
    <name type="scientific">Bifidobacterium fermentum</name>
    <dbReference type="NCBI Taxonomy" id="3059035"/>
    <lineage>
        <taxon>Bacteria</taxon>
        <taxon>Bacillati</taxon>
        <taxon>Actinomycetota</taxon>
        <taxon>Actinomycetes</taxon>
        <taxon>Bifidobacteriales</taxon>
        <taxon>Bifidobacteriaceae</taxon>
        <taxon>Bifidobacterium</taxon>
    </lineage>
</organism>
<dbReference type="RefSeq" id="WP_369341051.1">
    <property type="nucleotide sequence ID" value="NZ_CP129683.1"/>
</dbReference>
<name>A0AB39UM71_9BIFI</name>
<accession>A0AB39UM71</accession>